<accession>A0A2G6K9Y8</accession>
<dbReference type="PANTHER" id="PTHR37523">
    <property type="entry name" value="METALLOPHOSPHOESTERASE"/>
    <property type="match status" value="1"/>
</dbReference>
<evidence type="ECO:0000259" key="1">
    <source>
        <dbReference type="Pfam" id="PF00149"/>
    </source>
</evidence>
<protein>
    <recommendedName>
        <fullName evidence="1">Calcineurin-like phosphoesterase domain-containing protein</fullName>
    </recommendedName>
</protein>
<dbReference type="Proteomes" id="UP000230821">
    <property type="component" value="Unassembled WGS sequence"/>
</dbReference>
<organism evidence="2 3">
    <name type="scientific">candidate division KSB3 bacterium</name>
    <dbReference type="NCBI Taxonomy" id="2044937"/>
    <lineage>
        <taxon>Bacteria</taxon>
        <taxon>candidate division KSB3</taxon>
    </lineage>
</organism>
<name>A0A2G6K9Y8_9BACT</name>
<dbReference type="Gene3D" id="3.60.21.10">
    <property type="match status" value="1"/>
</dbReference>
<feature type="domain" description="Calcineurin-like phosphoesterase" evidence="1">
    <location>
        <begin position="8"/>
        <end position="245"/>
    </location>
</feature>
<reference evidence="2 3" key="1">
    <citation type="submission" date="2017-10" db="EMBL/GenBank/DDBJ databases">
        <title>Novel microbial diversity and functional potential in the marine mammal oral microbiome.</title>
        <authorList>
            <person name="Dudek N.K."/>
            <person name="Sun C.L."/>
            <person name="Burstein D."/>
            <person name="Kantor R.S."/>
            <person name="Aliaga Goltsman D.S."/>
            <person name="Bik E.M."/>
            <person name="Thomas B.C."/>
            <person name="Banfield J.F."/>
            <person name="Relman D.A."/>
        </authorList>
    </citation>
    <scope>NUCLEOTIDE SEQUENCE [LARGE SCALE GENOMIC DNA]</scope>
    <source>
        <strain evidence="2">DOLJORAL78_47_16</strain>
    </source>
</reference>
<gene>
    <name evidence="2" type="ORF">CSA56_15280</name>
</gene>
<dbReference type="SUPFAM" id="SSF56300">
    <property type="entry name" value="Metallo-dependent phosphatases"/>
    <property type="match status" value="1"/>
</dbReference>
<dbReference type="PANTHER" id="PTHR37523:SF1">
    <property type="entry name" value="CALCINEURIN-LIKE PHOSPHOESTERASE DOMAIN-CONTAINING PROTEIN"/>
    <property type="match status" value="1"/>
</dbReference>
<dbReference type="Pfam" id="PF00149">
    <property type="entry name" value="Metallophos"/>
    <property type="match status" value="1"/>
</dbReference>
<evidence type="ECO:0000313" key="3">
    <source>
        <dbReference type="Proteomes" id="UP000230821"/>
    </source>
</evidence>
<dbReference type="GO" id="GO:0016787">
    <property type="term" value="F:hydrolase activity"/>
    <property type="evidence" value="ECO:0007669"/>
    <property type="project" value="InterPro"/>
</dbReference>
<comment type="caution">
    <text evidence="2">The sequence shown here is derived from an EMBL/GenBank/DDBJ whole genome shotgun (WGS) entry which is preliminary data.</text>
</comment>
<dbReference type="InterPro" id="IPR004843">
    <property type="entry name" value="Calcineurin-like_PHP"/>
</dbReference>
<proteinExistence type="predicted"/>
<dbReference type="InterPro" id="IPR029052">
    <property type="entry name" value="Metallo-depent_PP-like"/>
</dbReference>
<evidence type="ECO:0000313" key="2">
    <source>
        <dbReference type="EMBL" id="PIE32455.1"/>
    </source>
</evidence>
<dbReference type="EMBL" id="PDSK01000113">
    <property type="protein sequence ID" value="PIE32455.1"/>
    <property type="molecule type" value="Genomic_DNA"/>
</dbReference>
<dbReference type="AlphaFoldDB" id="A0A2G6K9Y8"/>
<sequence>MTQRECFFVSDLHGHRERYHTLFELIEQKRPYAVLLGGDLLPSGMLDLISSGHSGDDFVDHVLVRGFLELQRQLGSSYPHVVVILGNDDARLEETALQQWGERGLWHYVHNRRFTLDEYTIFGYSYVPPTPFLLKDWERYDVSRFVDPGCVAPEEGYHSLEIPDRYKQWATIQEDLASLIPPDRDLQKTLLLFHAPPYHTKLDRAALDGKMIDAVPLDVHIGSIAIRRFIEQRQPYVTLHGHVHESARMTGAWQEHIGRTHCFSAAHDGPELAVVRFDIECPAHAQRELIACDS</sequence>